<keyword evidence="24" id="KW-1185">Reference proteome</keyword>
<evidence type="ECO:0000256" key="20">
    <source>
        <dbReference type="SAM" id="MobiDB-lite"/>
    </source>
</evidence>
<dbReference type="Pfam" id="PF00667">
    <property type="entry name" value="FAD_binding_1"/>
    <property type="match status" value="1"/>
</dbReference>
<dbReference type="InterPro" id="IPR008254">
    <property type="entry name" value="Flavodoxin/NO_synth"/>
</dbReference>
<evidence type="ECO:0000256" key="6">
    <source>
        <dbReference type="ARBA" id="ARBA00022787"/>
    </source>
</evidence>
<keyword evidence="10 19" id="KW-0752">Steroid biosynthesis</keyword>
<comment type="cofactor">
    <cofactor evidence="19">
        <name>FAD</name>
        <dbReference type="ChEBI" id="CHEBI:57692"/>
    </cofactor>
    <text evidence="19">Binds 1 FAD per monomer.</text>
</comment>
<dbReference type="CDD" id="cd06204">
    <property type="entry name" value="CYPOR"/>
    <property type="match status" value="1"/>
</dbReference>
<keyword evidence="5" id="KW-0812">Transmembrane</keyword>
<keyword evidence="16 19" id="KW-0472">Membrane</keyword>
<dbReference type="EC" id="1.6.2.4" evidence="19"/>
<dbReference type="SUPFAM" id="SSF52343">
    <property type="entry name" value="Ferredoxin reductase-like, C-terminal NADP-linked domain"/>
    <property type="match status" value="1"/>
</dbReference>
<evidence type="ECO:0000259" key="22">
    <source>
        <dbReference type="PROSITE" id="PS51384"/>
    </source>
</evidence>
<keyword evidence="6 19" id="KW-1000">Mitochondrion outer membrane</keyword>
<keyword evidence="15 19" id="KW-0496">Mitochondrion</keyword>
<dbReference type="Gene3D" id="3.40.50.360">
    <property type="match status" value="1"/>
</dbReference>
<organism evidence="23 24">
    <name type="scientific">Pyrrhoderma noxium</name>
    <dbReference type="NCBI Taxonomy" id="2282107"/>
    <lineage>
        <taxon>Eukaryota</taxon>
        <taxon>Fungi</taxon>
        <taxon>Dikarya</taxon>
        <taxon>Basidiomycota</taxon>
        <taxon>Agaricomycotina</taxon>
        <taxon>Agaricomycetes</taxon>
        <taxon>Hymenochaetales</taxon>
        <taxon>Hymenochaetaceae</taxon>
        <taxon>Pyrrhoderma</taxon>
    </lineage>
</organism>
<dbReference type="FunFam" id="2.40.30.10:FF:000100">
    <property type="entry name" value="NADPH--cytochrome P450 reductase"/>
    <property type="match status" value="1"/>
</dbReference>
<comment type="similarity">
    <text evidence="19">Belongs to the NADPH--cytochrome P450 reductase family.</text>
</comment>
<dbReference type="FunCoup" id="A0A286UCH1">
    <property type="interactions" value="448"/>
</dbReference>
<dbReference type="GO" id="GO:0050660">
    <property type="term" value="F:flavin adenine dinucleotide binding"/>
    <property type="evidence" value="ECO:0007669"/>
    <property type="project" value="UniProtKB-UniRule"/>
</dbReference>
<evidence type="ECO:0000256" key="3">
    <source>
        <dbReference type="ARBA" id="ARBA00022630"/>
    </source>
</evidence>
<dbReference type="GO" id="GO:0005829">
    <property type="term" value="C:cytosol"/>
    <property type="evidence" value="ECO:0007669"/>
    <property type="project" value="TreeGrafter"/>
</dbReference>
<keyword evidence="2 19" id="KW-0444">Lipid biosynthesis</keyword>
<evidence type="ECO:0000256" key="4">
    <source>
        <dbReference type="ARBA" id="ARBA00022643"/>
    </source>
</evidence>
<evidence type="ECO:0000256" key="5">
    <source>
        <dbReference type="ARBA" id="ARBA00022692"/>
    </source>
</evidence>
<accession>A0A286UCH1</accession>
<feature type="binding site" evidence="19">
    <location>
        <begin position="650"/>
        <end position="651"/>
    </location>
    <ligand>
        <name>NADP(+)</name>
        <dbReference type="ChEBI" id="CHEBI:58349"/>
    </ligand>
</feature>
<dbReference type="FunFam" id="3.40.50.80:FF:000018">
    <property type="entry name" value="NADPH--cytochrome P450 reductase"/>
    <property type="match status" value="1"/>
</dbReference>
<keyword evidence="14 19" id="KW-0443">Lipid metabolism</keyword>
<dbReference type="PANTHER" id="PTHR19384:SF17">
    <property type="entry name" value="NADPH--CYTOCHROME P450 REDUCTASE"/>
    <property type="match status" value="1"/>
</dbReference>
<dbReference type="InterPro" id="IPR001094">
    <property type="entry name" value="Flavdoxin-like"/>
</dbReference>
<dbReference type="FunFam" id="3.40.50.360:FF:000024">
    <property type="entry name" value="NADPH--cytochrome P450 reductase"/>
    <property type="match status" value="1"/>
</dbReference>
<keyword evidence="13 19" id="KW-0756">Sterol biosynthesis</keyword>
<evidence type="ECO:0000256" key="2">
    <source>
        <dbReference type="ARBA" id="ARBA00022516"/>
    </source>
</evidence>
<keyword evidence="12 19" id="KW-0560">Oxidoreductase</keyword>
<dbReference type="PRINTS" id="PR00369">
    <property type="entry name" value="FLAVODOXIN"/>
</dbReference>
<comment type="caution">
    <text evidence="23">The sequence shown here is derived from an EMBL/GenBank/DDBJ whole genome shotgun (WGS) entry which is preliminary data.</text>
</comment>
<dbReference type="PRINTS" id="PR00371">
    <property type="entry name" value="FPNCR"/>
</dbReference>
<dbReference type="InterPro" id="IPR017938">
    <property type="entry name" value="Riboflavin_synthase-like_b-brl"/>
</dbReference>
<evidence type="ECO:0000313" key="23">
    <source>
        <dbReference type="EMBL" id="PAV17302.1"/>
    </source>
</evidence>
<dbReference type="EMBL" id="NBII01000007">
    <property type="protein sequence ID" value="PAV17302.1"/>
    <property type="molecule type" value="Genomic_DNA"/>
</dbReference>
<dbReference type="InterPro" id="IPR001709">
    <property type="entry name" value="Flavoprot_Pyr_Nucl_cyt_Rdtase"/>
</dbReference>
<comment type="cofactor">
    <cofactor evidence="19">
        <name>FMN</name>
        <dbReference type="ChEBI" id="CHEBI:58210"/>
    </cofactor>
    <text evidence="19">Binds 1 FMN per monomer.</text>
</comment>
<dbReference type="Pfam" id="PF00258">
    <property type="entry name" value="Flavodoxin_1"/>
    <property type="match status" value="1"/>
</dbReference>
<dbReference type="GO" id="GO:0050661">
    <property type="term" value="F:NADP binding"/>
    <property type="evidence" value="ECO:0007669"/>
    <property type="project" value="UniProtKB-UniRule"/>
</dbReference>
<comment type="catalytic activity">
    <reaction evidence="19">
        <text>2 oxidized [cytochrome P450] + NADPH = 2 reduced [cytochrome P450] + NADP(+) + H(+)</text>
        <dbReference type="Rhea" id="RHEA:24040"/>
        <dbReference type="Rhea" id="RHEA-COMP:14627"/>
        <dbReference type="Rhea" id="RHEA-COMP:14628"/>
        <dbReference type="ChEBI" id="CHEBI:15378"/>
        <dbReference type="ChEBI" id="CHEBI:55376"/>
        <dbReference type="ChEBI" id="CHEBI:57783"/>
        <dbReference type="ChEBI" id="CHEBI:58349"/>
        <dbReference type="ChEBI" id="CHEBI:60344"/>
        <dbReference type="EC" id="1.6.2.4"/>
    </reaction>
</comment>
<feature type="region of interest" description="Disordered" evidence="20">
    <location>
        <begin position="66"/>
        <end position="88"/>
    </location>
</feature>
<evidence type="ECO:0000256" key="10">
    <source>
        <dbReference type="ARBA" id="ARBA00022955"/>
    </source>
</evidence>
<dbReference type="InterPro" id="IPR017927">
    <property type="entry name" value="FAD-bd_FR_type"/>
</dbReference>
<feature type="binding site" evidence="19">
    <location>
        <begin position="107"/>
        <end position="112"/>
    </location>
    <ligand>
        <name>FMN</name>
        <dbReference type="ChEBI" id="CHEBI:58210"/>
    </ligand>
</feature>
<feature type="binding site" evidence="19">
    <location>
        <begin position="501"/>
        <end position="504"/>
    </location>
    <ligand>
        <name>FAD</name>
        <dbReference type="ChEBI" id="CHEBI:57692"/>
    </ligand>
</feature>
<evidence type="ECO:0000256" key="14">
    <source>
        <dbReference type="ARBA" id="ARBA00023098"/>
    </source>
</evidence>
<feature type="binding site" evidence="19">
    <location>
        <begin position="462"/>
        <end position="465"/>
    </location>
    <ligand>
        <name>FAD</name>
        <dbReference type="ChEBI" id="CHEBI:57692"/>
    </ligand>
</feature>
<dbReference type="InterPro" id="IPR023208">
    <property type="entry name" value="P450R"/>
</dbReference>
<feature type="binding site" evidence="19">
    <location>
        <position position="579"/>
    </location>
    <ligand>
        <name>NADP(+)</name>
        <dbReference type="ChEBI" id="CHEBI:58349"/>
    </ligand>
</feature>
<dbReference type="Pfam" id="PF00175">
    <property type="entry name" value="NAD_binding_1"/>
    <property type="match status" value="1"/>
</dbReference>
<name>A0A286UCH1_9AGAM</name>
<gene>
    <name evidence="23" type="ORF">PNOK_0736600</name>
</gene>
<dbReference type="PROSITE" id="PS51384">
    <property type="entry name" value="FAD_FR"/>
    <property type="match status" value="1"/>
</dbReference>
<feature type="binding site" evidence="19">
    <location>
        <position position="235"/>
    </location>
    <ligand>
        <name>FMN</name>
        <dbReference type="ChEBI" id="CHEBI:58210"/>
    </ligand>
</feature>
<dbReference type="SUPFAM" id="SSF63380">
    <property type="entry name" value="Riboflavin synthase domain-like"/>
    <property type="match status" value="1"/>
</dbReference>
<dbReference type="GO" id="GO:0003958">
    <property type="term" value="F:NADPH-hemoprotein reductase activity"/>
    <property type="evidence" value="ECO:0007669"/>
    <property type="project" value="UniProtKB-UniRule"/>
</dbReference>
<evidence type="ECO:0000256" key="11">
    <source>
        <dbReference type="ARBA" id="ARBA00022989"/>
    </source>
</evidence>
<dbReference type="PIRSF" id="PIRSF000208">
    <property type="entry name" value="P450R"/>
    <property type="match status" value="1"/>
</dbReference>
<feature type="binding site" evidence="19">
    <location>
        <begin position="158"/>
        <end position="161"/>
    </location>
    <ligand>
        <name>FMN</name>
        <dbReference type="ChEBI" id="CHEBI:58210"/>
    </ligand>
</feature>
<dbReference type="PANTHER" id="PTHR19384">
    <property type="entry name" value="NITRIC OXIDE SYNTHASE-RELATED"/>
    <property type="match status" value="1"/>
</dbReference>
<dbReference type="InterPro" id="IPR039261">
    <property type="entry name" value="FNR_nucleotide-bd"/>
</dbReference>
<dbReference type="GO" id="GO:0010181">
    <property type="term" value="F:FMN binding"/>
    <property type="evidence" value="ECO:0007669"/>
    <property type="project" value="UniProtKB-UniRule"/>
</dbReference>
<evidence type="ECO:0000256" key="12">
    <source>
        <dbReference type="ARBA" id="ARBA00023002"/>
    </source>
</evidence>
<comment type="similarity">
    <text evidence="19">In the N-terminal section; belongs to the flavodoxin family.</text>
</comment>
<keyword evidence="1 19" id="KW-1003">Cell membrane</keyword>
<comment type="caution">
    <text evidence="19">Lacks conserved residue(s) required for the propagation of feature annotation.</text>
</comment>
<dbReference type="HAMAP" id="MF_03212">
    <property type="entry name" value="NCPR"/>
    <property type="match status" value="1"/>
</dbReference>
<comment type="subcellular location">
    <subcellularLocation>
        <location evidence="19">Endoplasmic reticulum membrane</location>
        <topology evidence="19">Single-pass membrane protein</topology>
        <orientation evidence="19">Cytoplasmic side</orientation>
    </subcellularLocation>
    <subcellularLocation>
        <location evidence="19">Mitochondrion outer membrane</location>
        <topology evidence="19">Single-pass membrane protein</topology>
        <orientation evidence="19">Cytoplasmic side</orientation>
    </subcellularLocation>
    <subcellularLocation>
        <location evidence="19">Cell membrane</location>
        <topology evidence="19">Single-pass membrane protein</topology>
        <orientation evidence="19">Cytoplasmic side</orientation>
    </subcellularLocation>
</comment>
<dbReference type="GO" id="GO:0005886">
    <property type="term" value="C:plasma membrane"/>
    <property type="evidence" value="ECO:0007669"/>
    <property type="project" value="UniProtKB-SubCell"/>
</dbReference>
<evidence type="ECO:0000256" key="16">
    <source>
        <dbReference type="ARBA" id="ARBA00023136"/>
    </source>
</evidence>
<feature type="domain" description="FAD-binding FR-type" evidence="22">
    <location>
        <begin position="304"/>
        <end position="548"/>
    </location>
</feature>
<keyword evidence="4 19" id="KW-0288">FMN</keyword>
<keyword evidence="7 19" id="KW-0256">Endoplasmic reticulum</keyword>
<feature type="binding site" evidence="19">
    <location>
        <position position="324"/>
    </location>
    <ligand>
        <name>NADP(+)</name>
        <dbReference type="ChEBI" id="CHEBI:58349"/>
    </ligand>
</feature>
<evidence type="ECO:0000256" key="1">
    <source>
        <dbReference type="ARBA" id="ARBA00022475"/>
    </source>
</evidence>
<dbReference type="PROSITE" id="PS50902">
    <property type="entry name" value="FLAVODOXIN_LIKE"/>
    <property type="match status" value="1"/>
</dbReference>
<dbReference type="Gene3D" id="3.40.50.80">
    <property type="entry name" value="Nucleotide-binding domain of ferredoxin-NADP reductase (FNR) module"/>
    <property type="match status" value="1"/>
</dbReference>
<dbReference type="InParanoid" id="A0A286UCH1"/>
<evidence type="ECO:0000256" key="19">
    <source>
        <dbReference type="HAMAP-Rule" id="MF_03212"/>
    </source>
</evidence>
<feature type="binding site" evidence="19">
    <location>
        <position position="486"/>
    </location>
    <ligand>
        <name>FAD</name>
        <dbReference type="ChEBI" id="CHEBI:57692"/>
    </ligand>
</feature>
<dbReference type="InterPro" id="IPR029039">
    <property type="entry name" value="Flavoprotein-like_sf"/>
</dbReference>
<dbReference type="GO" id="GO:0006696">
    <property type="term" value="P:ergosterol biosynthetic process"/>
    <property type="evidence" value="ECO:0007669"/>
    <property type="project" value="UniProtKB-UniRule"/>
</dbReference>
<dbReference type="SUPFAM" id="SSF52218">
    <property type="entry name" value="Flavoproteins"/>
    <property type="match status" value="1"/>
</dbReference>
<feature type="binding site" evidence="19">
    <location>
        <begin position="661"/>
        <end position="665"/>
    </location>
    <ligand>
        <name>NADP(+)</name>
        <dbReference type="ChEBI" id="CHEBI:58349"/>
    </ligand>
</feature>
<comment type="function">
    <text evidence="19">This enzyme is required for electron transfer from NADP to cytochrome P450 in microsomes. It can also provide electron transfer to heme oxygenase and cytochrome B5. Involved in ergosterol biosynthesis.</text>
</comment>
<reference evidence="23 24" key="1">
    <citation type="journal article" date="2017" name="Mol. Ecol.">
        <title>Comparative and population genomic landscape of Phellinus noxius: A hypervariable fungus causing root rot in trees.</title>
        <authorList>
            <person name="Chung C.L."/>
            <person name="Lee T.J."/>
            <person name="Akiba M."/>
            <person name="Lee H.H."/>
            <person name="Kuo T.H."/>
            <person name="Liu D."/>
            <person name="Ke H.M."/>
            <person name="Yokoi T."/>
            <person name="Roa M.B."/>
            <person name="Lu M.J."/>
            <person name="Chang Y.Y."/>
            <person name="Ann P.J."/>
            <person name="Tsai J.N."/>
            <person name="Chen C.Y."/>
            <person name="Tzean S.S."/>
            <person name="Ota Y."/>
            <person name="Hattori T."/>
            <person name="Sahashi N."/>
            <person name="Liou R.F."/>
            <person name="Kikuchi T."/>
            <person name="Tsai I.J."/>
        </authorList>
    </citation>
    <scope>NUCLEOTIDE SEQUENCE [LARGE SCALE GENOMIC DNA]</scope>
    <source>
        <strain evidence="23 24">FFPRI411160</strain>
    </source>
</reference>
<dbReference type="InterPro" id="IPR001433">
    <property type="entry name" value="OxRdtase_FAD/NAD-bd"/>
</dbReference>
<dbReference type="GO" id="GO:0005741">
    <property type="term" value="C:mitochondrial outer membrane"/>
    <property type="evidence" value="ECO:0007669"/>
    <property type="project" value="UniProtKB-SubCell"/>
</dbReference>
<dbReference type="Proteomes" id="UP000217199">
    <property type="component" value="Unassembled WGS sequence"/>
</dbReference>
<dbReference type="Gene3D" id="2.40.30.10">
    <property type="entry name" value="Translation factors"/>
    <property type="match status" value="2"/>
</dbReference>
<keyword evidence="17 19" id="KW-1207">Sterol metabolism</keyword>
<comment type="similarity">
    <text evidence="19">In the C-terminal section; belongs to the flavoprotein pyridine nucleotide cytochrome reductase family.</text>
</comment>
<evidence type="ECO:0000256" key="13">
    <source>
        <dbReference type="ARBA" id="ARBA00023011"/>
    </source>
</evidence>
<dbReference type="OrthoDB" id="1856718at2759"/>
<feature type="binding site" evidence="19">
    <location>
        <position position="737"/>
    </location>
    <ligand>
        <name>FAD</name>
        <dbReference type="ChEBI" id="CHEBI:57692"/>
    </ligand>
</feature>
<evidence type="ECO:0000256" key="18">
    <source>
        <dbReference type="ARBA" id="ARBA00023221"/>
    </source>
</evidence>
<evidence type="ECO:0000256" key="17">
    <source>
        <dbReference type="ARBA" id="ARBA00023166"/>
    </source>
</evidence>
<evidence type="ECO:0000256" key="8">
    <source>
        <dbReference type="ARBA" id="ARBA00022827"/>
    </source>
</evidence>
<keyword evidence="3 19" id="KW-0285">Flavoprotein</keyword>
<protein>
    <recommendedName>
        <fullName evidence="19">NADPH--cytochrome P450 reductase</fullName>
        <shortName evidence="19">CPR</shortName>
        <shortName evidence="19">P450R</shortName>
        <ecNumber evidence="19">1.6.2.4</ecNumber>
    </recommendedName>
</protein>
<dbReference type="InterPro" id="IPR003097">
    <property type="entry name" value="CysJ-like_FAD-binding"/>
</dbReference>
<feature type="binding site" evidence="19">
    <location>
        <begin position="200"/>
        <end position="209"/>
    </location>
    <ligand>
        <name>FMN</name>
        <dbReference type="ChEBI" id="CHEBI:58210"/>
    </ligand>
</feature>
<proteinExistence type="inferred from homology"/>
<dbReference type="GO" id="GO:0005789">
    <property type="term" value="C:endoplasmic reticulum membrane"/>
    <property type="evidence" value="ECO:0007669"/>
    <property type="project" value="UniProtKB-SubCell"/>
</dbReference>
<dbReference type="AlphaFoldDB" id="A0A286UCH1"/>
<keyword evidence="8 19" id="KW-0274">FAD</keyword>
<evidence type="ECO:0000313" key="24">
    <source>
        <dbReference type="Proteomes" id="UP000217199"/>
    </source>
</evidence>
<sequence>MLIPPSPSSPAGIYIAPISSLRVRPVEPTALTEPVMASSSSDVVILGLGVVLAALYLFKDQIFSGQSKPSVPAIPSKSATANGGGNPRDFIAKMKESKKRIVIFYGSQTGTAEEYAIRLAKEAKQKFGLASLVCDPEEYDFENLDQVPEDCAVIFVMATYGEGEPTDNAVTLTQNVFESDFEFSNGAHRLEGLKYVMFGLGNKTYEHYNAIARKMDTALTEMGAVRIGERGEGDDDRSMEEDYLEWKDGMWEAFAQAMGVEEGQGGDSADFVVSELDNHPQEKVYLGELSARALTKTKGIHDAKNPYPAPITVSRELFALDGERNCVHMELNIEGSGIAYQHGDHVGVWPSNAELEVPFPVPTTYSTVLRHYIDISTVIGRQVLGTLAKFAPTPEAEEFLRKLNQDKDFYGKVVSSGCLKLGEVLQLACGNDVHVVPTSENTTSWKIPFDIIVSSIPRLQPRFYSISSSPKLHPGSIHVTAVVLKYQSLSSEHLPAKNVYGVGSNFLLSLKHAHNGTLSEETEALGEPTHLNSPTYAIDGPRGAYKGETGYRVPIHVRRSTFRLPTNPKIPVIMVGPGTGVAPFRGFVQERVALARRTVEKNGAEALNDWGRIWLFYGCRKSTEDFLYSEEWPEYEKELGGKFLMHNAFSREPPYKPDGSKIYVQDLIWEQREALAEAILKGKGYVYICGDAKGMSKCVEDTLQRILGEAKGGSSEVEGAAEMKLLKERSRLMLDVWS</sequence>
<evidence type="ECO:0000256" key="9">
    <source>
        <dbReference type="ARBA" id="ARBA00022857"/>
    </source>
</evidence>
<keyword evidence="11" id="KW-1133">Transmembrane helix</keyword>
<keyword evidence="18 19" id="KW-0753">Steroid metabolism</keyword>
<feature type="binding site" evidence="19">
    <location>
        <begin position="480"/>
        <end position="482"/>
    </location>
    <ligand>
        <name>FAD</name>
        <dbReference type="ChEBI" id="CHEBI:57692"/>
    </ligand>
</feature>
<evidence type="ECO:0000256" key="15">
    <source>
        <dbReference type="ARBA" id="ARBA00023128"/>
    </source>
</evidence>
<evidence type="ECO:0000256" key="7">
    <source>
        <dbReference type="ARBA" id="ARBA00022824"/>
    </source>
</evidence>
<evidence type="ECO:0000259" key="21">
    <source>
        <dbReference type="PROSITE" id="PS50902"/>
    </source>
</evidence>
<keyword evidence="9 19" id="KW-0521">NADP</keyword>
<feature type="domain" description="Flavodoxin-like" evidence="21">
    <location>
        <begin position="101"/>
        <end position="251"/>
    </location>
</feature>
<dbReference type="STRING" id="2282107.A0A286UCH1"/>